<dbReference type="GeneID" id="24164221"/>
<accession>J3K012</accession>
<evidence type="ECO:0000313" key="2">
    <source>
        <dbReference type="Proteomes" id="UP000001261"/>
    </source>
</evidence>
<sequence>MQQSRWLRPSPGTECYVEAAPTGSAAAEEYDIIVPFYHKAFQHHAVDIGPFVSFADLCSGRRVLGFGCGAGWVTAQAASRVGQRVKPSPLMPVQFLRHLTNIPVARGLIVSSQDHEHHDLAYIGPLPFDSSDTEELHWHGREMGVSQKSVQDSIWDTLRDHEGQEEKKAEHCHQECFNPCGGHASGSSGQRSS</sequence>
<dbReference type="EMBL" id="GG704911">
    <property type="protein sequence ID" value="EAS27145.3"/>
    <property type="molecule type" value="Genomic_DNA"/>
</dbReference>
<protein>
    <submittedName>
        <fullName evidence="1">Uncharacterized protein</fullName>
    </submittedName>
</protein>
<dbReference type="KEGG" id="cim:CIMG_12594"/>
<dbReference type="SUPFAM" id="SSF53335">
    <property type="entry name" value="S-adenosyl-L-methionine-dependent methyltransferases"/>
    <property type="match status" value="1"/>
</dbReference>
<dbReference type="InParanoid" id="J3K012"/>
<proteinExistence type="predicted"/>
<gene>
    <name evidence="1" type="ORF">CIMG_12594</name>
</gene>
<organism evidence="1 2">
    <name type="scientific">Coccidioides immitis (strain RS)</name>
    <name type="common">Valley fever fungus</name>
    <dbReference type="NCBI Taxonomy" id="246410"/>
    <lineage>
        <taxon>Eukaryota</taxon>
        <taxon>Fungi</taxon>
        <taxon>Dikarya</taxon>
        <taxon>Ascomycota</taxon>
        <taxon>Pezizomycotina</taxon>
        <taxon>Eurotiomycetes</taxon>
        <taxon>Eurotiomycetidae</taxon>
        <taxon>Onygenales</taxon>
        <taxon>Onygenaceae</taxon>
        <taxon>Coccidioides</taxon>
    </lineage>
</organism>
<dbReference type="OrthoDB" id="4211667at2759"/>
<dbReference type="InterPro" id="IPR029063">
    <property type="entry name" value="SAM-dependent_MTases_sf"/>
</dbReference>
<keyword evidence="2" id="KW-1185">Reference proteome</keyword>
<reference evidence="2" key="1">
    <citation type="journal article" date="2009" name="Genome Res.">
        <title>Comparative genomic analyses of the human fungal pathogens Coccidioides and their relatives.</title>
        <authorList>
            <person name="Sharpton T.J."/>
            <person name="Stajich J.E."/>
            <person name="Rounsley S.D."/>
            <person name="Gardner M.J."/>
            <person name="Wortman J.R."/>
            <person name="Jordar V.S."/>
            <person name="Maiti R."/>
            <person name="Kodira C.D."/>
            <person name="Neafsey D.E."/>
            <person name="Zeng Q."/>
            <person name="Hung C.-Y."/>
            <person name="McMahan C."/>
            <person name="Muszewska A."/>
            <person name="Grynberg M."/>
            <person name="Mandel M.A."/>
            <person name="Kellner E.M."/>
            <person name="Barker B.M."/>
            <person name="Galgiani J.N."/>
            <person name="Orbach M.J."/>
            <person name="Kirkland T.N."/>
            <person name="Cole G.T."/>
            <person name="Henn M.R."/>
            <person name="Birren B.W."/>
            <person name="Taylor J.W."/>
        </authorList>
    </citation>
    <scope>NUCLEOTIDE SEQUENCE [LARGE SCALE GENOMIC DNA]</scope>
    <source>
        <strain evidence="2">RS</strain>
    </source>
</reference>
<dbReference type="RefSeq" id="XP_001249185.2">
    <property type="nucleotide sequence ID" value="XM_001249184.2"/>
</dbReference>
<name>J3K012_COCIM</name>
<dbReference type="Proteomes" id="UP000001261">
    <property type="component" value="Unassembled WGS sequence"/>
</dbReference>
<dbReference type="AlphaFoldDB" id="J3K012"/>
<dbReference type="VEuPathDB" id="FungiDB:CIMG_12594"/>
<reference evidence="2" key="2">
    <citation type="journal article" date="2010" name="Genome Res.">
        <title>Population genomic sequencing of Coccidioides fungi reveals recent hybridization and transposon control.</title>
        <authorList>
            <person name="Neafsey D.E."/>
            <person name="Barker B.M."/>
            <person name="Sharpton T.J."/>
            <person name="Stajich J.E."/>
            <person name="Park D.J."/>
            <person name="Whiston E."/>
            <person name="Hung C.-Y."/>
            <person name="McMahan C."/>
            <person name="White J."/>
            <person name="Sykes S."/>
            <person name="Heiman D."/>
            <person name="Young S."/>
            <person name="Zeng Q."/>
            <person name="Abouelleil A."/>
            <person name="Aftuck L."/>
            <person name="Bessette D."/>
            <person name="Brown A."/>
            <person name="FitzGerald M."/>
            <person name="Lui A."/>
            <person name="Macdonald J.P."/>
            <person name="Priest M."/>
            <person name="Orbach M.J."/>
            <person name="Galgiani J.N."/>
            <person name="Kirkland T.N."/>
            <person name="Cole G.T."/>
            <person name="Birren B.W."/>
            <person name="Henn M.R."/>
            <person name="Taylor J.W."/>
            <person name="Rounsley S.D."/>
        </authorList>
    </citation>
    <scope>GENOME REANNOTATION</scope>
    <source>
        <strain evidence="2">RS</strain>
    </source>
</reference>
<evidence type="ECO:0000313" key="1">
    <source>
        <dbReference type="EMBL" id="EAS27145.3"/>
    </source>
</evidence>